<evidence type="ECO:0000313" key="5">
    <source>
        <dbReference type="Proteomes" id="UP000195521"/>
    </source>
</evidence>
<dbReference type="Gene3D" id="1.10.1410.10">
    <property type="match status" value="1"/>
</dbReference>
<evidence type="ECO:0000259" key="3">
    <source>
        <dbReference type="Pfam" id="PF17406"/>
    </source>
</evidence>
<feature type="domain" description="Nrap protein" evidence="2">
    <location>
        <begin position="695"/>
        <end position="757"/>
    </location>
</feature>
<dbReference type="Proteomes" id="UP000195521">
    <property type="component" value="Unassembled WGS sequence"/>
</dbReference>
<feature type="compositionally biased region" description="Basic and acidic residues" evidence="1">
    <location>
        <begin position="1408"/>
        <end position="1452"/>
    </location>
</feature>
<dbReference type="GeneID" id="39749736"/>
<feature type="region of interest" description="Disordered" evidence="1">
    <location>
        <begin position="1138"/>
        <end position="1203"/>
    </location>
</feature>
<dbReference type="OrthoDB" id="10251401at2759"/>
<evidence type="ECO:0000256" key="1">
    <source>
        <dbReference type="SAM" id="MobiDB-lite"/>
    </source>
</evidence>
<dbReference type="GO" id="GO:0034456">
    <property type="term" value="C:UTP-C complex"/>
    <property type="evidence" value="ECO:0007669"/>
    <property type="project" value="TreeGrafter"/>
</dbReference>
<dbReference type="GO" id="GO:0006409">
    <property type="term" value="P:tRNA export from nucleus"/>
    <property type="evidence" value="ECO:0007669"/>
    <property type="project" value="TreeGrafter"/>
</dbReference>
<gene>
    <name evidence="4" type="ORF">PGO_132700</name>
</gene>
<dbReference type="InterPro" id="IPR035370">
    <property type="entry name" value="Nrap_D5"/>
</dbReference>
<dbReference type="Pfam" id="PF17406">
    <property type="entry name" value="Nrap_D5"/>
    <property type="match status" value="1"/>
</dbReference>
<dbReference type="InterPro" id="IPR035368">
    <property type="entry name" value="Nrap_D3"/>
</dbReference>
<dbReference type="GO" id="GO:0006364">
    <property type="term" value="P:rRNA processing"/>
    <property type="evidence" value="ECO:0007669"/>
    <property type="project" value="TreeGrafter"/>
</dbReference>
<feature type="compositionally biased region" description="Basic and acidic residues" evidence="1">
    <location>
        <begin position="1167"/>
        <end position="1176"/>
    </location>
</feature>
<feature type="region of interest" description="Disordered" evidence="1">
    <location>
        <begin position="1598"/>
        <end position="1622"/>
    </location>
</feature>
<accession>A0A1Y1JN80</accession>
<evidence type="ECO:0000313" key="4">
    <source>
        <dbReference type="EMBL" id="GAW82998.1"/>
    </source>
</evidence>
<sequence length="1651" mass="191549">MERPKLGEVNFQLDVGNSMKDADQDKLKLIASKVNGNYEDIKNESNLKDVLIGLNYHKKNVTNLSVLSQVKDATIDFVNSLKDDLTKYVVHEKNEFKEAYAKSIKLKGSKILGSYKNNMMLNNYTNIDIGFEYDLNTKLGKKCKYRNLPHYHNMFIILIKNFFLEKNFVHNLNAQNLSHTIDICISVNTWLNNSKSILVLSVHKKKKHIGSIQIILFPSKKLNTSLMNTYRKYYNLLSIEENRKIDEKTIRKDSMNVNLVKDKKKKNGSSTLFISNMDKSVKKNEPKIVQKDSATFDEGVSAQLDPSGKGEESDEDKLRQKIKTICTKRTILKKFILTECHLIECDHVIKRSISTFPGFKKAVKLLKLWCINKRMLQTFSTCDEKNFVKFKHGEKYKFGNIFYHMDINSFVLGLLCSYVCYMFELKMYDFFQIFKKTINFLSTMNLCEYMYEYQNGVFSNSKRSNNETTKSLLPSQEGLHIFLFNSNYDVFQSTFYSLTELIEEAKKADYALKCGNFYDLFASNIDCFSMNYEEELFFPFLVNNHFHNYNKILGNIRRNLIIGLADRLGEVAVRLASFDFYQIGGASQNGEASKIGEINPVRLGEGGAKERAEDDPLNQVNQVIQINKPNQMNQLNEELHTNSTNGTQQNNLTGKLFQDVLITCKRSDDKGKGELESGENGTEEKKRILAKRRITGVMFFLKTNNVMRYMDVSKNIFNPEGTSKFKQFWKDKVNIRRFENNTIFEVIMWKKPAKKLRRENLNKQMQEKTRSLGYNLRYGSDETEQIDNTGNAFFDALFSELYESRSKSVHSQAIRAILKMMKFKEETDLREALKKKIECLKMDENSHLCSGKRIKSKSFFVHLSSPLLVKDIHFSYYEKILDLYNDIKNILYSINEKIFNICNVSSSNELLKMTDLGYKKNNKKMIDIVVDIKFNNVNYKNAQNFFRIYEIAKGVIANRITKDGKSFATKVENKNFCIDVICKLVVFRLQIFFSKMVEKNLIQITNLDDLKIEHVEYMPKLRNCIFKPLISSFIYYYATKFSSFHLSVKICKLWCASKGICSYDELVENVLFYLYTQEFKKHAKKNYFYEQNHASPGSNNHQEKFLRLYRLHQKIVSAEIVEERMYYNSLCSRKKLTSKETSDGYGSDDYRTEDDEPLVSTTQQHKVTSDIKKVEPKGSYPNKNKKGTNSGQLTKSKKDDSSLFGSGRNDILAESDVLPYDADEFLDSFSICPKTALIKFLTFIVNHDWINKPLIIDYDNCLSEEHKVKLINSFYTRKKNKDEKKKFWICSLYDPHCILISLPHEMFELILNIAKNSLETIKNLHNNFERENWISLFLIEKRSYDIILNFHLPDKSCSMYKRKIKLINVKGNNGKPCSMELQAEDASEAVQGAAENAGSTTCSKKKADKKDEQLKKKQQKKEQQAKGQQKKEEEISEDVRENENISDGKKVSTENITNPLNQMHTMDEEYHLAYLDDATKKKKIKTIDMLKNLKKYELLLVYRTHFENFIKNVESKFSCQITVLYNPVCFNEIVDVHTFRKKIKRKLLKAHNPYEKVSMSWTPNVFITFNPSFIQNIQNQLTDHNTTSLPTASTTAVATSTCTGEPPSDSQMNPSKADSSSSLSLNNFNALIFYIRNNARDLLRAVQFPTV</sequence>
<dbReference type="GO" id="GO:0032040">
    <property type="term" value="C:small-subunit processome"/>
    <property type="evidence" value="ECO:0007669"/>
    <property type="project" value="TreeGrafter"/>
</dbReference>
<proteinExistence type="predicted"/>
<feature type="region of interest" description="Disordered" evidence="1">
    <location>
        <begin position="1388"/>
        <end position="1453"/>
    </location>
</feature>
<reference evidence="5" key="1">
    <citation type="submission" date="2017-04" db="EMBL/GenBank/DDBJ databases">
        <title>Plasmodium gonderi genome.</title>
        <authorList>
            <person name="Arisue N."/>
            <person name="Honma H."/>
            <person name="Kawai S."/>
            <person name="Tougan T."/>
            <person name="Tanabe K."/>
            <person name="Horii T."/>
        </authorList>
    </citation>
    <scope>NUCLEOTIDE SEQUENCE [LARGE SCALE GENOMIC DNA]</scope>
    <source>
        <strain evidence="5">ATCC 30045</strain>
    </source>
</reference>
<dbReference type="Pfam" id="PF17404">
    <property type="entry name" value="Nrap_D3"/>
    <property type="match status" value="1"/>
</dbReference>
<comment type="caution">
    <text evidence="4">The sequence shown here is derived from an EMBL/GenBank/DDBJ whole genome shotgun (WGS) entry which is preliminary data.</text>
</comment>
<feature type="compositionally biased region" description="Polar residues" evidence="1">
    <location>
        <begin position="1608"/>
        <end position="1618"/>
    </location>
</feature>
<dbReference type="RefSeq" id="XP_028545587.1">
    <property type="nucleotide sequence ID" value="XM_028689786.1"/>
</dbReference>
<dbReference type="EMBL" id="BDQF01000014">
    <property type="protein sequence ID" value="GAW82998.1"/>
    <property type="molecule type" value="Genomic_DNA"/>
</dbReference>
<protein>
    <submittedName>
        <fullName evidence="4">Uncharacterized protein</fullName>
    </submittedName>
</protein>
<name>A0A1Y1JN80_PLAGO</name>
<dbReference type="GO" id="GO:0032545">
    <property type="term" value="C:CURI complex"/>
    <property type="evidence" value="ECO:0007669"/>
    <property type="project" value="TreeGrafter"/>
</dbReference>
<evidence type="ECO:0000259" key="2">
    <source>
        <dbReference type="Pfam" id="PF17404"/>
    </source>
</evidence>
<dbReference type="OMA" id="KICKLWF"/>
<dbReference type="InterPro" id="IPR005554">
    <property type="entry name" value="NOL6/Upt22"/>
</dbReference>
<dbReference type="PANTHER" id="PTHR17972">
    <property type="entry name" value="NUCLEOLAR RNA-ASSOCIATED PROTEIN"/>
    <property type="match status" value="1"/>
</dbReference>
<organism evidence="4 5">
    <name type="scientific">Plasmodium gonderi</name>
    <dbReference type="NCBI Taxonomy" id="77519"/>
    <lineage>
        <taxon>Eukaryota</taxon>
        <taxon>Sar</taxon>
        <taxon>Alveolata</taxon>
        <taxon>Apicomplexa</taxon>
        <taxon>Aconoidasida</taxon>
        <taxon>Haemosporida</taxon>
        <taxon>Plasmodiidae</taxon>
        <taxon>Plasmodium</taxon>
        <taxon>Plasmodium (Plasmodium)</taxon>
    </lineage>
</organism>
<feature type="domain" description="Nrap protein" evidence="3">
    <location>
        <begin position="1233"/>
        <end position="1326"/>
    </location>
</feature>
<keyword evidence="5" id="KW-1185">Reference proteome</keyword>
<dbReference type="PANTHER" id="PTHR17972:SF0">
    <property type="entry name" value="NUCLEOLAR PROTEIN 6"/>
    <property type="match status" value="1"/>
</dbReference>